<accession>A0A1R3H872</accession>
<name>A0A1R3H872_COCAP</name>
<reference evidence="1 2" key="1">
    <citation type="submission" date="2013-09" db="EMBL/GenBank/DDBJ databases">
        <title>Corchorus capsularis genome sequencing.</title>
        <authorList>
            <person name="Alam M."/>
            <person name="Haque M.S."/>
            <person name="Islam M.S."/>
            <person name="Emdad E.M."/>
            <person name="Islam M.M."/>
            <person name="Ahmed B."/>
            <person name="Halim A."/>
            <person name="Hossen Q.M.M."/>
            <person name="Hossain M.Z."/>
            <person name="Ahmed R."/>
            <person name="Khan M.M."/>
            <person name="Islam R."/>
            <person name="Rashid M.M."/>
            <person name="Khan S.A."/>
            <person name="Rahman M.S."/>
            <person name="Alam M."/>
        </authorList>
    </citation>
    <scope>NUCLEOTIDE SEQUENCE [LARGE SCALE GENOMIC DNA]</scope>
    <source>
        <strain evidence="2">cv. CVL-1</strain>
        <tissue evidence="1">Whole seedling</tissue>
    </source>
</reference>
<gene>
    <name evidence="1" type="ORF">CCACVL1_21131</name>
</gene>
<dbReference type="Gramene" id="OMO66446">
    <property type="protein sequence ID" value="OMO66446"/>
    <property type="gene ID" value="CCACVL1_21131"/>
</dbReference>
<dbReference type="AlphaFoldDB" id="A0A1R3H872"/>
<proteinExistence type="predicted"/>
<sequence>MARNVVEGVWQQLVKADAAVAFHRNATVSKWNVIYCL</sequence>
<evidence type="ECO:0000313" key="2">
    <source>
        <dbReference type="Proteomes" id="UP000188268"/>
    </source>
</evidence>
<evidence type="ECO:0000313" key="1">
    <source>
        <dbReference type="EMBL" id="OMO66446.1"/>
    </source>
</evidence>
<protein>
    <submittedName>
        <fullName evidence="1">Uncharacterized protein</fullName>
    </submittedName>
</protein>
<dbReference type="EMBL" id="AWWV01012527">
    <property type="protein sequence ID" value="OMO66446.1"/>
    <property type="molecule type" value="Genomic_DNA"/>
</dbReference>
<comment type="caution">
    <text evidence="1">The sequence shown here is derived from an EMBL/GenBank/DDBJ whole genome shotgun (WGS) entry which is preliminary data.</text>
</comment>
<dbReference type="Proteomes" id="UP000188268">
    <property type="component" value="Unassembled WGS sequence"/>
</dbReference>
<organism evidence="1 2">
    <name type="scientific">Corchorus capsularis</name>
    <name type="common">Jute</name>
    <dbReference type="NCBI Taxonomy" id="210143"/>
    <lineage>
        <taxon>Eukaryota</taxon>
        <taxon>Viridiplantae</taxon>
        <taxon>Streptophyta</taxon>
        <taxon>Embryophyta</taxon>
        <taxon>Tracheophyta</taxon>
        <taxon>Spermatophyta</taxon>
        <taxon>Magnoliopsida</taxon>
        <taxon>eudicotyledons</taxon>
        <taxon>Gunneridae</taxon>
        <taxon>Pentapetalae</taxon>
        <taxon>rosids</taxon>
        <taxon>malvids</taxon>
        <taxon>Malvales</taxon>
        <taxon>Malvaceae</taxon>
        <taxon>Grewioideae</taxon>
        <taxon>Apeibeae</taxon>
        <taxon>Corchorus</taxon>
    </lineage>
</organism>
<keyword evidence="2" id="KW-1185">Reference proteome</keyword>